<evidence type="ECO:0000313" key="8">
    <source>
        <dbReference type="Proteomes" id="UP001156641"/>
    </source>
</evidence>
<keyword evidence="4 6" id="KW-1133">Transmembrane helix</keyword>
<organism evidence="7 8">
    <name type="scientific">Acidocella aquatica</name>
    <dbReference type="NCBI Taxonomy" id="1922313"/>
    <lineage>
        <taxon>Bacteria</taxon>
        <taxon>Pseudomonadati</taxon>
        <taxon>Pseudomonadota</taxon>
        <taxon>Alphaproteobacteria</taxon>
        <taxon>Acetobacterales</taxon>
        <taxon>Acidocellaceae</taxon>
        <taxon>Acidocella</taxon>
    </lineage>
</organism>
<dbReference type="PANTHER" id="PTHR23291:SF50">
    <property type="entry name" value="PROTEIN LIFEGUARD 4"/>
    <property type="match status" value="1"/>
</dbReference>
<evidence type="ECO:0000256" key="4">
    <source>
        <dbReference type="ARBA" id="ARBA00022989"/>
    </source>
</evidence>
<protein>
    <submittedName>
        <fullName evidence="7">ABC transporter permease</fullName>
    </submittedName>
</protein>
<comment type="subcellular location">
    <subcellularLocation>
        <location evidence="1">Membrane</location>
        <topology evidence="1">Multi-pass membrane protein</topology>
    </subcellularLocation>
</comment>
<feature type="transmembrane region" description="Helical" evidence="6">
    <location>
        <begin position="80"/>
        <end position="98"/>
    </location>
</feature>
<feature type="transmembrane region" description="Helical" evidence="6">
    <location>
        <begin position="110"/>
        <end position="129"/>
    </location>
</feature>
<feature type="transmembrane region" description="Helical" evidence="6">
    <location>
        <begin position="39"/>
        <end position="60"/>
    </location>
</feature>
<sequence>MAYDPNANSYRTAQSGYAASGAAALDAGLRAYMLHVYNWMSSGLVLTGLVAFGIAHTSLMNAFYPLRQMADGSYANVPSGLAYISIFAPLAFVMVLSFGVNKLSTTAAQALFWAFCAAMGASLTNIFLIYTQTSITEVFFITAGTFAGTSLYGYATKRDLTSMGSFLMMGLIGILIAMVVNIFLHSPAVAFAVSILGVLIFTGLTAYDTQRIKTTYLQYGSSYGVEMAGKRSVYDALTLYLNFINLFMFLLQLFGQRNSR</sequence>
<name>A0ABQ6A853_9PROT</name>
<proteinExistence type="inferred from homology"/>
<keyword evidence="8" id="KW-1185">Reference proteome</keyword>
<evidence type="ECO:0000256" key="1">
    <source>
        <dbReference type="ARBA" id="ARBA00004141"/>
    </source>
</evidence>
<dbReference type="CDD" id="cd10432">
    <property type="entry name" value="BI-1-like_bacterial"/>
    <property type="match status" value="1"/>
</dbReference>
<accession>A0ABQ6A853</accession>
<dbReference type="PANTHER" id="PTHR23291">
    <property type="entry name" value="BAX INHIBITOR-RELATED"/>
    <property type="match status" value="1"/>
</dbReference>
<keyword evidence="5 6" id="KW-0472">Membrane</keyword>
<keyword evidence="3 6" id="KW-0812">Transmembrane</keyword>
<feature type="transmembrane region" description="Helical" evidence="6">
    <location>
        <begin position="166"/>
        <end position="184"/>
    </location>
</feature>
<feature type="transmembrane region" description="Helical" evidence="6">
    <location>
        <begin position="237"/>
        <end position="255"/>
    </location>
</feature>
<dbReference type="Proteomes" id="UP001156641">
    <property type="component" value="Unassembled WGS sequence"/>
</dbReference>
<evidence type="ECO:0000256" key="2">
    <source>
        <dbReference type="ARBA" id="ARBA00010350"/>
    </source>
</evidence>
<gene>
    <name evidence="7" type="ORF">GCM10010909_27470</name>
</gene>
<comment type="caution">
    <text evidence="7">The sequence shown here is derived from an EMBL/GenBank/DDBJ whole genome shotgun (WGS) entry which is preliminary data.</text>
</comment>
<dbReference type="InterPro" id="IPR006214">
    <property type="entry name" value="Bax_inhibitor_1-related"/>
</dbReference>
<evidence type="ECO:0000256" key="6">
    <source>
        <dbReference type="RuleBase" id="RU004379"/>
    </source>
</evidence>
<dbReference type="EMBL" id="BSOS01000073">
    <property type="protein sequence ID" value="GLR68066.1"/>
    <property type="molecule type" value="Genomic_DNA"/>
</dbReference>
<dbReference type="Pfam" id="PF01027">
    <property type="entry name" value="Bax1-I"/>
    <property type="match status" value="1"/>
</dbReference>
<comment type="similarity">
    <text evidence="2 6">Belongs to the BI1 family.</text>
</comment>
<reference evidence="8" key="1">
    <citation type="journal article" date="2019" name="Int. J. Syst. Evol. Microbiol.">
        <title>The Global Catalogue of Microorganisms (GCM) 10K type strain sequencing project: providing services to taxonomists for standard genome sequencing and annotation.</title>
        <authorList>
            <consortium name="The Broad Institute Genomics Platform"/>
            <consortium name="The Broad Institute Genome Sequencing Center for Infectious Disease"/>
            <person name="Wu L."/>
            <person name="Ma J."/>
        </authorList>
    </citation>
    <scope>NUCLEOTIDE SEQUENCE [LARGE SCALE GENOMIC DNA]</scope>
    <source>
        <strain evidence="8">NBRC 112502</strain>
    </source>
</reference>
<evidence type="ECO:0000313" key="7">
    <source>
        <dbReference type="EMBL" id="GLR68066.1"/>
    </source>
</evidence>
<evidence type="ECO:0000256" key="3">
    <source>
        <dbReference type="ARBA" id="ARBA00022692"/>
    </source>
</evidence>
<dbReference type="RefSeq" id="WP_284258900.1">
    <property type="nucleotide sequence ID" value="NZ_BSOS01000073.1"/>
</dbReference>
<evidence type="ECO:0000256" key="5">
    <source>
        <dbReference type="ARBA" id="ARBA00023136"/>
    </source>
</evidence>
<feature type="transmembrane region" description="Helical" evidence="6">
    <location>
        <begin position="190"/>
        <end position="207"/>
    </location>
</feature>
<feature type="transmembrane region" description="Helical" evidence="6">
    <location>
        <begin position="135"/>
        <end position="154"/>
    </location>
</feature>